<gene>
    <name evidence="4" type="ORF">SNE40_019292</name>
</gene>
<dbReference type="Pfam" id="PF13359">
    <property type="entry name" value="DDE_Tnp_4"/>
    <property type="match status" value="1"/>
</dbReference>
<dbReference type="PANTHER" id="PTHR23080">
    <property type="entry name" value="THAP DOMAIN PROTEIN"/>
    <property type="match status" value="1"/>
</dbReference>
<accession>A0AAN8J6B8</accession>
<comment type="cofactor">
    <cofactor evidence="1">
        <name>a divalent metal cation</name>
        <dbReference type="ChEBI" id="CHEBI:60240"/>
    </cofactor>
</comment>
<organism evidence="4 5">
    <name type="scientific">Patella caerulea</name>
    <name type="common">Rayed Mediterranean limpet</name>
    <dbReference type="NCBI Taxonomy" id="87958"/>
    <lineage>
        <taxon>Eukaryota</taxon>
        <taxon>Metazoa</taxon>
        <taxon>Spiralia</taxon>
        <taxon>Lophotrochozoa</taxon>
        <taxon>Mollusca</taxon>
        <taxon>Gastropoda</taxon>
        <taxon>Patellogastropoda</taxon>
        <taxon>Patelloidea</taxon>
        <taxon>Patellidae</taxon>
        <taxon>Patella</taxon>
    </lineage>
</organism>
<reference evidence="4 5" key="1">
    <citation type="submission" date="2024-01" db="EMBL/GenBank/DDBJ databases">
        <title>The genome of the rayed Mediterranean limpet Patella caerulea (Linnaeus, 1758).</title>
        <authorList>
            <person name="Anh-Thu Weber A."/>
            <person name="Halstead-Nussloch G."/>
        </authorList>
    </citation>
    <scope>NUCLEOTIDE SEQUENCE [LARGE SCALE GENOMIC DNA]</scope>
    <source>
        <strain evidence="4">AATW-2023a</strain>
        <tissue evidence="4">Whole specimen</tissue>
    </source>
</reference>
<dbReference type="InterPro" id="IPR027806">
    <property type="entry name" value="HARBI1_dom"/>
</dbReference>
<protein>
    <recommendedName>
        <fullName evidence="3">DDE Tnp4 domain-containing protein</fullName>
    </recommendedName>
</protein>
<evidence type="ECO:0000256" key="2">
    <source>
        <dbReference type="ARBA" id="ARBA00022723"/>
    </source>
</evidence>
<keyword evidence="2" id="KW-0479">Metal-binding</keyword>
<proteinExistence type="predicted"/>
<feature type="domain" description="DDE Tnp4" evidence="3">
    <location>
        <begin position="2"/>
        <end position="88"/>
    </location>
</feature>
<sequence length="95" mass="10702">MVLADRGFPIAEELMIKGASLYIPPGARGMEQMTKDNVLKTKKVANLRIHVERAINRMKWFRILSQTLPISMAPLIDDILTVCAIIVNLYPPLVQ</sequence>
<dbReference type="GO" id="GO:0046872">
    <property type="term" value="F:metal ion binding"/>
    <property type="evidence" value="ECO:0007669"/>
    <property type="project" value="UniProtKB-KW"/>
</dbReference>
<evidence type="ECO:0000313" key="5">
    <source>
        <dbReference type="Proteomes" id="UP001347796"/>
    </source>
</evidence>
<dbReference type="AlphaFoldDB" id="A0AAN8J6B8"/>
<evidence type="ECO:0000259" key="3">
    <source>
        <dbReference type="Pfam" id="PF13359"/>
    </source>
</evidence>
<dbReference type="PANTHER" id="PTHR23080:SF141">
    <property type="entry name" value="TRANSPOSASE HELIX-TURN-HELIX DOMAIN-CONTAINING PROTEIN"/>
    <property type="match status" value="1"/>
</dbReference>
<keyword evidence="5" id="KW-1185">Reference proteome</keyword>
<comment type="caution">
    <text evidence="4">The sequence shown here is derived from an EMBL/GenBank/DDBJ whole genome shotgun (WGS) entry which is preliminary data.</text>
</comment>
<name>A0AAN8J6B8_PATCE</name>
<evidence type="ECO:0000256" key="1">
    <source>
        <dbReference type="ARBA" id="ARBA00001968"/>
    </source>
</evidence>
<dbReference type="Proteomes" id="UP001347796">
    <property type="component" value="Unassembled WGS sequence"/>
</dbReference>
<dbReference type="EMBL" id="JAZGQO010000014">
    <property type="protein sequence ID" value="KAK6171031.1"/>
    <property type="molecule type" value="Genomic_DNA"/>
</dbReference>
<evidence type="ECO:0000313" key="4">
    <source>
        <dbReference type="EMBL" id="KAK6171031.1"/>
    </source>
</evidence>